<dbReference type="EMBL" id="CP046640">
    <property type="protein sequence ID" value="QTL97342.1"/>
    <property type="molecule type" value="Genomic_DNA"/>
</dbReference>
<protein>
    <submittedName>
        <fullName evidence="7">ABC transporter permease</fullName>
    </submittedName>
</protein>
<reference evidence="7" key="1">
    <citation type="submission" date="2019-12" db="EMBL/GenBank/DDBJ databases">
        <authorList>
            <person name="zhang j."/>
            <person name="sun C.M."/>
        </authorList>
    </citation>
    <scope>NUCLEOTIDE SEQUENCE</scope>
    <source>
        <strain evidence="7">NS-1</strain>
    </source>
</reference>
<sequence>MFELLKKFKESQIFSPLLALLILLLFDFIFIDGFLSIEIRDGRLFGTLIDILNRAAPLALLAIGMTLVIATGGIDLSVGAVIAISGAIAAKLIGGQLVIENGTIQYVTQVSLPIALFASMGMAAICGMWNGFLVGKIKVQPIVATLILMVAGRGIAQLITKAQIITIYYKPFHYIGTGYLLGLPFTIFIVVLAFLLVSLFVRKTAVGLYIESIGINDIASKYVGIKPSRIKFIVYTICGLMAGIAGLIVTSNVKAADANNAGLWKELDAILSVVIGGNSLSGGKFTIAGSIIGALVVQTLTTTVYAAGIAPEVTLVVKAVVVVIITIIQSQVFRDGISKLIVKRRDLT</sequence>
<feature type="transmembrane region" description="Helical" evidence="6">
    <location>
        <begin position="80"/>
        <end position="99"/>
    </location>
</feature>
<dbReference type="PANTHER" id="PTHR32196:SF19">
    <property type="entry name" value="GALACTOFURANOSE TRANSPORTER PERMEASE PROTEIN YTFT"/>
    <property type="match status" value="1"/>
</dbReference>
<feature type="transmembrane region" description="Helical" evidence="6">
    <location>
        <begin position="313"/>
        <end position="333"/>
    </location>
</feature>
<dbReference type="Proteomes" id="UP000665020">
    <property type="component" value="Chromosome"/>
</dbReference>
<dbReference type="AlphaFoldDB" id="A0A8A7KHI6"/>
<keyword evidence="3 6" id="KW-0812">Transmembrane</keyword>
<feature type="transmembrane region" description="Helical" evidence="6">
    <location>
        <begin position="111"/>
        <end position="133"/>
    </location>
</feature>
<proteinExistence type="predicted"/>
<dbReference type="GO" id="GO:0005886">
    <property type="term" value="C:plasma membrane"/>
    <property type="evidence" value="ECO:0007669"/>
    <property type="project" value="UniProtKB-SubCell"/>
</dbReference>
<name>A0A8A7KHI6_9FIRM</name>
<keyword evidence="8" id="KW-1185">Reference proteome</keyword>
<comment type="subcellular location">
    <subcellularLocation>
        <location evidence="1">Cell membrane</location>
        <topology evidence="1">Multi-pass membrane protein</topology>
    </subcellularLocation>
</comment>
<evidence type="ECO:0000256" key="1">
    <source>
        <dbReference type="ARBA" id="ARBA00004651"/>
    </source>
</evidence>
<feature type="transmembrane region" description="Helical" evidence="6">
    <location>
        <begin position="179"/>
        <end position="201"/>
    </location>
</feature>
<evidence type="ECO:0000256" key="3">
    <source>
        <dbReference type="ARBA" id="ARBA00022692"/>
    </source>
</evidence>
<keyword evidence="5 6" id="KW-0472">Membrane</keyword>
<dbReference type="Pfam" id="PF02653">
    <property type="entry name" value="BPD_transp_2"/>
    <property type="match status" value="1"/>
</dbReference>
<dbReference type="GO" id="GO:0022857">
    <property type="term" value="F:transmembrane transporter activity"/>
    <property type="evidence" value="ECO:0007669"/>
    <property type="project" value="InterPro"/>
</dbReference>
<evidence type="ECO:0000256" key="2">
    <source>
        <dbReference type="ARBA" id="ARBA00022475"/>
    </source>
</evidence>
<evidence type="ECO:0000256" key="5">
    <source>
        <dbReference type="ARBA" id="ARBA00023136"/>
    </source>
</evidence>
<dbReference type="InterPro" id="IPR001851">
    <property type="entry name" value="ABC_transp_permease"/>
</dbReference>
<keyword evidence="2" id="KW-1003">Cell membrane</keyword>
<dbReference type="KEGG" id="ifn:GM661_04750"/>
<feature type="transmembrane region" description="Helical" evidence="6">
    <location>
        <begin position="55"/>
        <end position="74"/>
    </location>
</feature>
<evidence type="ECO:0000256" key="6">
    <source>
        <dbReference type="SAM" id="Phobius"/>
    </source>
</evidence>
<gene>
    <name evidence="7" type="ORF">GM661_04750</name>
</gene>
<organism evidence="7 8">
    <name type="scientific">Iocasia fonsfrigidae</name>
    <dbReference type="NCBI Taxonomy" id="2682810"/>
    <lineage>
        <taxon>Bacteria</taxon>
        <taxon>Bacillati</taxon>
        <taxon>Bacillota</taxon>
        <taxon>Clostridia</taxon>
        <taxon>Halanaerobiales</taxon>
        <taxon>Halanaerobiaceae</taxon>
        <taxon>Iocasia</taxon>
    </lineage>
</organism>
<evidence type="ECO:0000256" key="4">
    <source>
        <dbReference type="ARBA" id="ARBA00022989"/>
    </source>
</evidence>
<feature type="transmembrane region" description="Helical" evidence="6">
    <location>
        <begin position="232"/>
        <end position="250"/>
    </location>
</feature>
<dbReference type="PANTHER" id="PTHR32196">
    <property type="entry name" value="ABC TRANSPORTER PERMEASE PROTEIN YPHD-RELATED-RELATED"/>
    <property type="match status" value="1"/>
</dbReference>
<evidence type="ECO:0000313" key="7">
    <source>
        <dbReference type="EMBL" id="QTL97342.1"/>
    </source>
</evidence>
<dbReference type="CDD" id="cd06579">
    <property type="entry name" value="TM_PBP1_transp_AraH_like"/>
    <property type="match status" value="1"/>
</dbReference>
<dbReference type="RefSeq" id="WP_230868973.1">
    <property type="nucleotide sequence ID" value="NZ_CP046640.1"/>
</dbReference>
<keyword evidence="4 6" id="KW-1133">Transmembrane helix</keyword>
<accession>A0A8A7KHI6</accession>
<evidence type="ECO:0000313" key="8">
    <source>
        <dbReference type="Proteomes" id="UP000665020"/>
    </source>
</evidence>
<feature type="transmembrane region" description="Helical" evidence="6">
    <location>
        <begin position="13"/>
        <end position="35"/>
    </location>
</feature>
<feature type="transmembrane region" description="Helical" evidence="6">
    <location>
        <begin position="285"/>
        <end position="307"/>
    </location>
</feature>
<feature type="transmembrane region" description="Helical" evidence="6">
    <location>
        <begin position="139"/>
        <end position="159"/>
    </location>
</feature>